<dbReference type="VEuPathDB" id="VectorBase:AFUN014466"/>
<dbReference type="AlphaFoldDB" id="A0A182S1Y2"/>
<evidence type="ECO:0000313" key="1">
    <source>
        <dbReference type="EnsemblMetazoa" id="AFUN014466-PB"/>
    </source>
</evidence>
<dbReference type="EnsemblMetazoa" id="AFUN014466-RB">
    <property type="protein sequence ID" value="AFUN014466-PB"/>
    <property type="gene ID" value="AFUN014466"/>
</dbReference>
<proteinExistence type="predicted"/>
<accession>A0A182S1Y2</accession>
<organism evidence="1">
    <name type="scientific">Anopheles funestus</name>
    <name type="common">African malaria mosquito</name>
    <dbReference type="NCBI Taxonomy" id="62324"/>
    <lineage>
        <taxon>Eukaryota</taxon>
        <taxon>Metazoa</taxon>
        <taxon>Ecdysozoa</taxon>
        <taxon>Arthropoda</taxon>
        <taxon>Hexapoda</taxon>
        <taxon>Insecta</taxon>
        <taxon>Pterygota</taxon>
        <taxon>Neoptera</taxon>
        <taxon>Endopterygota</taxon>
        <taxon>Diptera</taxon>
        <taxon>Nematocera</taxon>
        <taxon>Culicoidea</taxon>
        <taxon>Culicidae</taxon>
        <taxon>Anophelinae</taxon>
        <taxon>Anopheles</taxon>
    </lineage>
</organism>
<name>A0A182S1Y2_ANOFN</name>
<reference evidence="1" key="1">
    <citation type="submission" date="2020-05" db="UniProtKB">
        <authorList>
            <consortium name="EnsemblMetazoa"/>
        </authorList>
    </citation>
    <scope>IDENTIFICATION</scope>
    <source>
        <strain evidence="1">FUMOZ</strain>
    </source>
</reference>
<protein>
    <submittedName>
        <fullName evidence="1">Uncharacterized protein</fullName>
    </submittedName>
</protein>
<sequence length="142" mass="15734">MQSVSLLRSCSPSITSVACCCVVVLALVTTAIAQMAVVSTYLLLTNVPWQKCNVSSGWRNSTNQGFSYIRPNAGRSRTLYGISPQCLLIVALDSMCNLSGNIPENNMNKDKTRNRKRNREINLRNKIYAHCPLTPQRVTISL</sequence>